<accession>A0ACB8T0R3</accession>
<evidence type="ECO:0000313" key="1">
    <source>
        <dbReference type="EMBL" id="KAI0061681.1"/>
    </source>
</evidence>
<dbReference type="Proteomes" id="UP000814140">
    <property type="component" value="Unassembled WGS sequence"/>
</dbReference>
<protein>
    <submittedName>
        <fullName evidence="1">HSP20-like chaperone</fullName>
    </submittedName>
</protein>
<keyword evidence="2" id="KW-1185">Reference proteome</keyword>
<comment type="caution">
    <text evidence="1">The sequence shown here is derived from an EMBL/GenBank/DDBJ whole genome shotgun (WGS) entry which is preliminary data.</text>
</comment>
<reference evidence="1" key="2">
    <citation type="journal article" date="2022" name="New Phytol.">
        <title>Evolutionary transition to the ectomycorrhizal habit in the genomes of a hyperdiverse lineage of mushroom-forming fungi.</title>
        <authorList>
            <person name="Looney B."/>
            <person name="Miyauchi S."/>
            <person name="Morin E."/>
            <person name="Drula E."/>
            <person name="Courty P.E."/>
            <person name="Kohler A."/>
            <person name="Kuo A."/>
            <person name="LaButti K."/>
            <person name="Pangilinan J."/>
            <person name="Lipzen A."/>
            <person name="Riley R."/>
            <person name="Andreopoulos W."/>
            <person name="He G."/>
            <person name="Johnson J."/>
            <person name="Nolan M."/>
            <person name="Tritt A."/>
            <person name="Barry K.W."/>
            <person name="Grigoriev I.V."/>
            <person name="Nagy L.G."/>
            <person name="Hibbett D."/>
            <person name="Henrissat B."/>
            <person name="Matheny P.B."/>
            <person name="Labbe J."/>
            <person name="Martin F.M."/>
        </authorList>
    </citation>
    <scope>NUCLEOTIDE SEQUENCE</scope>
    <source>
        <strain evidence="1">HHB10654</strain>
    </source>
</reference>
<reference evidence="1" key="1">
    <citation type="submission" date="2021-03" db="EMBL/GenBank/DDBJ databases">
        <authorList>
            <consortium name="DOE Joint Genome Institute"/>
            <person name="Ahrendt S."/>
            <person name="Looney B.P."/>
            <person name="Miyauchi S."/>
            <person name="Morin E."/>
            <person name="Drula E."/>
            <person name="Courty P.E."/>
            <person name="Chicoki N."/>
            <person name="Fauchery L."/>
            <person name="Kohler A."/>
            <person name="Kuo A."/>
            <person name="Labutti K."/>
            <person name="Pangilinan J."/>
            <person name="Lipzen A."/>
            <person name="Riley R."/>
            <person name="Andreopoulos W."/>
            <person name="He G."/>
            <person name="Johnson J."/>
            <person name="Barry K.W."/>
            <person name="Grigoriev I.V."/>
            <person name="Nagy L."/>
            <person name="Hibbett D."/>
            <person name="Henrissat B."/>
            <person name="Matheny P.B."/>
            <person name="Labbe J."/>
            <person name="Martin F."/>
        </authorList>
    </citation>
    <scope>NUCLEOTIDE SEQUENCE</scope>
    <source>
        <strain evidence="1">HHB10654</strain>
    </source>
</reference>
<dbReference type="EMBL" id="MU277211">
    <property type="protein sequence ID" value="KAI0061681.1"/>
    <property type="molecule type" value="Genomic_DNA"/>
</dbReference>
<organism evidence="1 2">
    <name type="scientific">Artomyces pyxidatus</name>
    <dbReference type="NCBI Taxonomy" id="48021"/>
    <lineage>
        <taxon>Eukaryota</taxon>
        <taxon>Fungi</taxon>
        <taxon>Dikarya</taxon>
        <taxon>Basidiomycota</taxon>
        <taxon>Agaricomycotina</taxon>
        <taxon>Agaricomycetes</taxon>
        <taxon>Russulales</taxon>
        <taxon>Auriscalpiaceae</taxon>
        <taxon>Artomyces</taxon>
    </lineage>
</organism>
<proteinExistence type="predicted"/>
<name>A0ACB8T0R3_9AGAM</name>
<gene>
    <name evidence="1" type="ORF">BV25DRAFT_1886459</name>
</gene>
<evidence type="ECO:0000313" key="2">
    <source>
        <dbReference type="Proteomes" id="UP000814140"/>
    </source>
</evidence>
<sequence length="183" mass="20134">MSLTRQFFREFRPLFRMLEEPLRQPGFAGMPARAFFDDPFFTAPTRSRPAVDLSEEGNYYIVEAELPGVKKEDVDVRIGDGGQSVIIEGNIVQRRVQPTTSAEEGAELTCTPSIDASTAVAKQDQTNQLSVERAFTGSTTFTRTVWLPRPVDANNVSAKLADGILTLRIPKAVEAGSVKVNVE</sequence>